<feature type="transmembrane region" description="Helical" evidence="1">
    <location>
        <begin position="7"/>
        <end position="27"/>
    </location>
</feature>
<dbReference type="AlphaFoldDB" id="A0AAU9CJK6"/>
<evidence type="ECO:0000256" key="1">
    <source>
        <dbReference type="SAM" id="Phobius"/>
    </source>
</evidence>
<evidence type="ECO:0000313" key="3">
    <source>
        <dbReference type="EMBL" id="BDD08163.1"/>
    </source>
</evidence>
<organism evidence="3 4">
    <name type="scientific">Fulvitalea axinellae</name>
    <dbReference type="NCBI Taxonomy" id="1182444"/>
    <lineage>
        <taxon>Bacteria</taxon>
        <taxon>Pseudomonadati</taxon>
        <taxon>Bacteroidota</taxon>
        <taxon>Cytophagia</taxon>
        <taxon>Cytophagales</taxon>
        <taxon>Persicobacteraceae</taxon>
        <taxon>Fulvitalea</taxon>
    </lineage>
</organism>
<dbReference type="KEGG" id="fax:FUAX_05950"/>
<keyword evidence="1" id="KW-0812">Transmembrane</keyword>
<keyword evidence="1" id="KW-0472">Membrane</keyword>
<dbReference type="InterPro" id="IPR052336">
    <property type="entry name" value="MlaD_Phospholipid_Transporter"/>
</dbReference>
<protein>
    <submittedName>
        <fullName evidence="3">Mammalian cell entry protein</fullName>
    </submittedName>
</protein>
<proteinExistence type="predicted"/>
<dbReference type="RefSeq" id="WP_338393440.1">
    <property type="nucleotide sequence ID" value="NZ_AP025314.1"/>
</dbReference>
<sequence length="312" mass="33896">MKNIKAFKVGVFIIIPILIAYFGVNFLKGVDFFSSTNHYYAVYPDVDGLTVSNPVVYKGVEVGTVTKVKILKGGHSGVLVEVSVNKNLKLGQTTEASLTSNGLTGGKSIVLKKTLPAVPSLQNGDTIMAIVNHGFAQIISDTAVPLAKKLDSLMVVYKMVGIQAEQTLASANSVARTADSIMLQNQRSIHSAVRNLSMATASLNKVMRKMEPVSENLRNMSDSLANSPMKHAITQLDESMTSMKEILGKIKDGEGALGQMVTNDSLYRNLNSSMADLDSLLIDLKENPKRYVHFSLFGGGKKDKKKKKKKKE</sequence>
<dbReference type="EMBL" id="AP025314">
    <property type="protein sequence ID" value="BDD08163.1"/>
    <property type="molecule type" value="Genomic_DNA"/>
</dbReference>
<evidence type="ECO:0000313" key="4">
    <source>
        <dbReference type="Proteomes" id="UP001348817"/>
    </source>
</evidence>
<evidence type="ECO:0000259" key="2">
    <source>
        <dbReference type="Pfam" id="PF02470"/>
    </source>
</evidence>
<keyword evidence="4" id="KW-1185">Reference proteome</keyword>
<accession>A0AAU9CJK6</accession>
<keyword evidence="1" id="KW-1133">Transmembrane helix</keyword>
<reference evidence="3 4" key="1">
    <citation type="submission" date="2021-12" db="EMBL/GenBank/DDBJ databases">
        <title>Genome sequencing of bacteria with rrn-lacking chromosome and rrn-plasmid.</title>
        <authorList>
            <person name="Anda M."/>
            <person name="Iwasaki W."/>
        </authorList>
    </citation>
    <scope>NUCLEOTIDE SEQUENCE [LARGE SCALE GENOMIC DNA]</scope>
    <source>
        <strain evidence="3 4">DSM 100852</strain>
    </source>
</reference>
<gene>
    <name evidence="3" type="ORF">FUAX_05950</name>
</gene>
<dbReference type="PANTHER" id="PTHR33371">
    <property type="entry name" value="INTERMEMBRANE PHOSPHOLIPID TRANSPORT SYSTEM BINDING PROTEIN MLAD-RELATED"/>
    <property type="match status" value="1"/>
</dbReference>
<name>A0AAU9CJK6_9BACT</name>
<feature type="domain" description="Mce/MlaD" evidence="2">
    <location>
        <begin position="36"/>
        <end position="112"/>
    </location>
</feature>
<dbReference type="Pfam" id="PF02470">
    <property type="entry name" value="MlaD"/>
    <property type="match status" value="1"/>
</dbReference>
<dbReference type="PANTHER" id="PTHR33371:SF4">
    <property type="entry name" value="INTERMEMBRANE PHOSPHOLIPID TRANSPORT SYSTEM BINDING PROTEIN MLAD"/>
    <property type="match status" value="1"/>
</dbReference>
<dbReference type="Proteomes" id="UP001348817">
    <property type="component" value="Chromosome"/>
</dbReference>
<dbReference type="InterPro" id="IPR003399">
    <property type="entry name" value="Mce/MlaD"/>
</dbReference>